<dbReference type="RefSeq" id="WP_183777054.1">
    <property type="nucleotide sequence ID" value="NZ_JACIDK010000013.1"/>
</dbReference>
<keyword evidence="1" id="KW-0056">Arginine metabolism</keyword>
<keyword evidence="8" id="KW-1185">Reference proteome</keyword>
<dbReference type="AlphaFoldDB" id="A0A840A8A1"/>
<dbReference type="InterPro" id="IPR017649">
    <property type="entry name" value="SuccinylGlu_semiald_DH_AstD"/>
</dbReference>
<dbReference type="EC" id="1.2.1.71" evidence="7"/>
<dbReference type="CDD" id="cd07095">
    <property type="entry name" value="ALDH_SGSD_AstD"/>
    <property type="match status" value="1"/>
</dbReference>
<feature type="domain" description="Aldehyde dehydrogenase" evidence="6">
    <location>
        <begin position="4"/>
        <end position="445"/>
    </location>
</feature>
<dbReference type="NCBIfam" id="TIGR03240">
    <property type="entry name" value="arg_catab_astD"/>
    <property type="match status" value="1"/>
</dbReference>
<dbReference type="InterPro" id="IPR016161">
    <property type="entry name" value="Ald_DH/histidinol_DH"/>
</dbReference>
<evidence type="ECO:0000256" key="5">
    <source>
        <dbReference type="RuleBase" id="RU003345"/>
    </source>
</evidence>
<dbReference type="InterPro" id="IPR016163">
    <property type="entry name" value="Ald_DH_C"/>
</dbReference>
<evidence type="ECO:0000256" key="2">
    <source>
        <dbReference type="ARBA" id="ARBA00023002"/>
    </source>
</evidence>
<accession>A0A840A8A1</accession>
<dbReference type="Gene3D" id="3.40.309.10">
    <property type="entry name" value="Aldehyde Dehydrogenase, Chain A, domain 2"/>
    <property type="match status" value="1"/>
</dbReference>
<sequence>MSNSEIVSTDPCTGEVVWRGPAADPAALDGVMARARTGFEAWSRRPLEERHAVARAFAELAKARREEIARLLSQETGKPFWETLTEADTVAGKVEVSIRAQAERAGERSSEVAGGQARLAHRPHGVLAVIGPFNFPMHLPNGHIAPALIAGNAVVFKPSEKTPASGLLLAHLWREAGVPDEVLQVVIGAAEAAKALVVHEGIDGVLFTGGVAAGRAIHIALADQPQKIVALELGGNNPLVVWDVADAESAAHLIVQSAYVSAGQRCSCARRLIVPQGAAGERVVEALGALIDRIVVGAPFDEPQPFMGPVIDMASAQHLLDAQAQLGGRAIRKLRRIEDSKPFLTPGLVDVTGVAAPDVENFGPLLQVIRAADWESAIAAANATRFGLAAGLLSDDEARYRDFWSRARAGIVNWNRPTTGAAATAPFGGPGLSGNHRPSAYYAADYCAYPVASMEAGRADFRIVTGLAP</sequence>
<dbReference type="Pfam" id="PF00171">
    <property type="entry name" value="Aldedh"/>
    <property type="match status" value="1"/>
</dbReference>
<evidence type="ECO:0000313" key="8">
    <source>
        <dbReference type="Proteomes" id="UP000530564"/>
    </source>
</evidence>
<dbReference type="NCBIfam" id="NF006992">
    <property type="entry name" value="PRK09457.1"/>
    <property type="match status" value="1"/>
</dbReference>
<comment type="similarity">
    <text evidence="5">Belongs to the aldehyde dehydrogenase family.</text>
</comment>
<feature type="active site" evidence="4">
    <location>
        <position position="232"/>
    </location>
</feature>
<dbReference type="GO" id="GO:0006527">
    <property type="term" value="P:L-arginine catabolic process"/>
    <property type="evidence" value="ECO:0007669"/>
    <property type="project" value="InterPro"/>
</dbReference>
<reference evidence="7 8" key="1">
    <citation type="submission" date="2020-08" db="EMBL/GenBank/DDBJ databases">
        <title>Genomic Encyclopedia of Type Strains, Phase IV (KMG-IV): sequencing the most valuable type-strain genomes for metagenomic binning, comparative biology and taxonomic classification.</title>
        <authorList>
            <person name="Goeker M."/>
        </authorList>
    </citation>
    <scope>NUCLEOTIDE SEQUENCE [LARGE SCALE GENOMIC DNA]</scope>
    <source>
        <strain evidence="7 8">DSM 21793</strain>
    </source>
</reference>
<protein>
    <submittedName>
        <fullName evidence="7">Succinylglutamic semialdehyde dehydrogenase</fullName>
        <ecNumber evidence="7">1.2.1.71</ecNumber>
    </submittedName>
</protein>
<gene>
    <name evidence="7" type="ORF">GGQ61_004300</name>
</gene>
<dbReference type="SUPFAM" id="SSF53720">
    <property type="entry name" value="ALDH-like"/>
    <property type="match status" value="1"/>
</dbReference>
<proteinExistence type="inferred from homology"/>
<keyword evidence="2 5" id="KW-0560">Oxidoreductase</keyword>
<dbReference type="GO" id="GO:0043824">
    <property type="term" value="F:succinylglutamate-semialdehyde dehydrogenase activity"/>
    <property type="evidence" value="ECO:0007669"/>
    <property type="project" value="UniProtKB-EC"/>
</dbReference>
<dbReference type="PROSITE" id="PS00687">
    <property type="entry name" value="ALDEHYDE_DEHYDR_GLU"/>
    <property type="match status" value="1"/>
</dbReference>
<evidence type="ECO:0000259" key="6">
    <source>
        <dbReference type="Pfam" id="PF00171"/>
    </source>
</evidence>
<dbReference type="InterPro" id="IPR015590">
    <property type="entry name" value="Aldehyde_DH_dom"/>
</dbReference>
<dbReference type="PROSITE" id="PS00070">
    <property type="entry name" value="ALDEHYDE_DEHYDR_CYS"/>
    <property type="match status" value="1"/>
</dbReference>
<comment type="caution">
    <text evidence="7">The sequence shown here is derived from an EMBL/GenBank/DDBJ whole genome shotgun (WGS) entry which is preliminary data.</text>
</comment>
<evidence type="ECO:0000256" key="3">
    <source>
        <dbReference type="ARBA" id="ARBA00023027"/>
    </source>
</evidence>
<dbReference type="Proteomes" id="UP000530564">
    <property type="component" value="Unassembled WGS sequence"/>
</dbReference>
<dbReference type="PANTHER" id="PTHR11699">
    <property type="entry name" value="ALDEHYDE DEHYDROGENASE-RELATED"/>
    <property type="match status" value="1"/>
</dbReference>
<organism evidence="7 8">
    <name type="scientific">Phenylobacterium haematophilum</name>
    <dbReference type="NCBI Taxonomy" id="98513"/>
    <lineage>
        <taxon>Bacteria</taxon>
        <taxon>Pseudomonadati</taxon>
        <taxon>Pseudomonadota</taxon>
        <taxon>Alphaproteobacteria</taxon>
        <taxon>Caulobacterales</taxon>
        <taxon>Caulobacteraceae</taxon>
        <taxon>Phenylobacterium</taxon>
    </lineage>
</organism>
<evidence type="ECO:0000256" key="4">
    <source>
        <dbReference type="PROSITE-ProRule" id="PRU10007"/>
    </source>
</evidence>
<dbReference type="EMBL" id="JACIDK010000013">
    <property type="protein sequence ID" value="MBB3893552.1"/>
    <property type="molecule type" value="Genomic_DNA"/>
</dbReference>
<evidence type="ECO:0000256" key="1">
    <source>
        <dbReference type="ARBA" id="ARBA00022503"/>
    </source>
</evidence>
<name>A0A840A8A1_9CAUL</name>
<dbReference type="InterPro" id="IPR029510">
    <property type="entry name" value="Ald_DH_CS_GLU"/>
</dbReference>
<dbReference type="Gene3D" id="3.40.605.10">
    <property type="entry name" value="Aldehyde Dehydrogenase, Chain A, domain 1"/>
    <property type="match status" value="1"/>
</dbReference>
<keyword evidence="3" id="KW-0520">NAD</keyword>
<dbReference type="InterPro" id="IPR016162">
    <property type="entry name" value="Ald_DH_N"/>
</dbReference>
<dbReference type="InterPro" id="IPR016160">
    <property type="entry name" value="Ald_DH_CS_CYS"/>
</dbReference>
<evidence type="ECO:0000313" key="7">
    <source>
        <dbReference type="EMBL" id="MBB3893552.1"/>
    </source>
</evidence>
<dbReference type="FunFam" id="3.40.605.10:FF:000010">
    <property type="entry name" value="N-succinylglutamate 5-semialdehyde dehydrogenase"/>
    <property type="match status" value="1"/>
</dbReference>